<dbReference type="InterPro" id="IPR029066">
    <property type="entry name" value="PLP-binding_barrel"/>
</dbReference>
<dbReference type="EMBL" id="BJLQ01000003">
    <property type="protein sequence ID" value="GEA83055.1"/>
    <property type="molecule type" value="Genomic_DNA"/>
</dbReference>
<dbReference type="InterPro" id="IPR001608">
    <property type="entry name" value="Ala_racemase_N"/>
</dbReference>
<dbReference type="Proteomes" id="UP000320461">
    <property type="component" value="Unassembled WGS sequence"/>
</dbReference>
<dbReference type="SUPFAM" id="SSF51419">
    <property type="entry name" value="PLP-binding barrel"/>
    <property type="match status" value="1"/>
</dbReference>
<dbReference type="Pfam" id="PF01168">
    <property type="entry name" value="Ala_racemase_N"/>
    <property type="match status" value="1"/>
</dbReference>
<evidence type="ECO:0000256" key="3">
    <source>
        <dbReference type="PIRSR" id="PIRSR004848-1"/>
    </source>
</evidence>
<accession>A0A4Y3KIZ1</accession>
<feature type="domain" description="Alanine racemase N-terminal" evidence="5">
    <location>
        <begin position="82"/>
        <end position="250"/>
    </location>
</feature>
<dbReference type="RefSeq" id="WP_141368558.1">
    <property type="nucleotide sequence ID" value="NZ_BJLQ01000003.1"/>
</dbReference>
<organism evidence="6 7">
    <name type="scientific">Cellulomonas gelida</name>
    <dbReference type="NCBI Taxonomy" id="1712"/>
    <lineage>
        <taxon>Bacteria</taxon>
        <taxon>Bacillati</taxon>
        <taxon>Actinomycetota</taxon>
        <taxon>Actinomycetes</taxon>
        <taxon>Micrococcales</taxon>
        <taxon>Cellulomonadaceae</taxon>
        <taxon>Cellulomonas</taxon>
    </lineage>
</organism>
<dbReference type="Gene3D" id="3.20.20.10">
    <property type="entry name" value="Alanine racemase"/>
    <property type="match status" value="1"/>
</dbReference>
<evidence type="ECO:0000256" key="1">
    <source>
        <dbReference type="ARBA" id="ARBA00022898"/>
    </source>
</evidence>
<sequence length="255" mass="26294">MEPAAVPHHVPLDAPLAAVRDRVARACAAAGRRPQDVTLLLASKAQTTATTREALEADARARAADPSLRPVLLGESKVQELVAKAPELVDLSPAWHVIGPLQSNKVNAALRWASCVESVASLDLARRLSTRASGRATPLDVMLQVNVSGEPTKQGVTPQDAAPLAVAVGALEGLRLVGFMTIGARSDDDRVVGEGYDLLRTIRDEVVSSGAPGTASASGLSMGMSGDLELAIACGATMVRVGTAVFGSRPAVAGR</sequence>
<comment type="function">
    <text evidence="2">Pyridoxal 5'-phosphate (PLP)-binding protein, which is involved in PLP homeostasis.</text>
</comment>
<evidence type="ECO:0000256" key="4">
    <source>
        <dbReference type="RuleBase" id="RU004514"/>
    </source>
</evidence>
<proteinExistence type="inferred from homology"/>
<dbReference type="PIRSF" id="PIRSF004848">
    <property type="entry name" value="YBL036c_PLPDEIII"/>
    <property type="match status" value="1"/>
</dbReference>
<reference evidence="6 7" key="1">
    <citation type="submission" date="2019-06" db="EMBL/GenBank/DDBJ databases">
        <title>Whole genome shotgun sequence of Cellulomonas gelida NBRC 3748.</title>
        <authorList>
            <person name="Hosoyama A."/>
            <person name="Uohara A."/>
            <person name="Ohji S."/>
            <person name="Ichikawa N."/>
        </authorList>
    </citation>
    <scope>NUCLEOTIDE SEQUENCE [LARGE SCALE GENOMIC DNA]</scope>
    <source>
        <strain evidence="6 7">NBRC 3748</strain>
    </source>
</reference>
<evidence type="ECO:0000313" key="6">
    <source>
        <dbReference type="EMBL" id="GEA83055.1"/>
    </source>
</evidence>
<dbReference type="HAMAP" id="MF_02087">
    <property type="entry name" value="PLP_homeostasis"/>
    <property type="match status" value="1"/>
</dbReference>
<dbReference type="PANTHER" id="PTHR10146:SF14">
    <property type="entry name" value="PYRIDOXAL PHOSPHATE HOMEOSTASIS PROTEIN"/>
    <property type="match status" value="1"/>
</dbReference>
<evidence type="ECO:0000259" key="5">
    <source>
        <dbReference type="Pfam" id="PF01168"/>
    </source>
</evidence>
<evidence type="ECO:0000313" key="7">
    <source>
        <dbReference type="Proteomes" id="UP000320461"/>
    </source>
</evidence>
<dbReference type="PANTHER" id="PTHR10146">
    <property type="entry name" value="PROLINE SYNTHETASE CO-TRANSCRIBED BACTERIAL HOMOLOG PROTEIN"/>
    <property type="match status" value="1"/>
</dbReference>
<dbReference type="AlphaFoldDB" id="A0A4Y3KIZ1"/>
<comment type="cofactor">
    <cofactor evidence="3">
        <name>pyridoxal 5'-phosphate</name>
        <dbReference type="ChEBI" id="CHEBI:597326"/>
    </cofactor>
</comment>
<dbReference type="InterPro" id="IPR011078">
    <property type="entry name" value="PyrdxlP_homeostasis"/>
</dbReference>
<dbReference type="NCBIfam" id="TIGR00044">
    <property type="entry name" value="YggS family pyridoxal phosphate-dependent enzyme"/>
    <property type="match status" value="1"/>
</dbReference>
<keyword evidence="1 2" id="KW-0663">Pyridoxal phosphate</keyword>
<comment type="caution">
    <text evidence="6">The sequence shown here is derived from an EMBL/GenBank/DDBJ whole genome shotgun (WGS) entry which is preliminary data.</text>
</comment>
<name>A0A4Y3KIZ1_9CELL</name>
<feature type="modified residue" description="N6-(pyridoxal phosphate)lysine" evidence="2 3">
    <location>
        <position position="44"/>
    </location>
</feature>
<gene>
    <name evidence="6" type="primary">yggS</name>
    <name evidence="6" type="ORF">CGE01nite_03060</name>
</gene>
<dbReference type="GO" id="GO:0030170">
    <property type="term" value="F:pyridoxal phosphate binding"/>
    <property type="evidence" value="ECO:0007669"/>
    <property type="project" value="UniProtKB-UniRule"/>
</dbReference>
<keyword evidence="7" id="KW-1185">Reference proteome</keyword>
<dbReference type="OrthoDB" id="9804072at2"/>
<evidence type="ECO:0000256" key="2">
    <source>
        <dbReference type="HAMAP-Rule" id="MF_02087"/>
    </source>
</evidence>
<comment type="similarity">
    <text evidence="2 4">Belongs to the pyridoxal phosphate-binding protein YggS/PROSC family.</text>
</comment>
<protein>
    <recommendedName>
        <fullName evidence="2">Pyridoxal phosphate homeostasis protein</fullName>
        <shortName evidence="2">PLP homeostasis protein</shortName>
    </recommendedName>
</protein>
<dbReference type="CDD" id="cd00635">
    <property type="entry name" value="PLPDE_III_YBL036c_like"/>
    <property type="match status" value="1"/>
</dbReference>